<name>A0ABT6EYL0_9SYNE</name>
<dbReference type="PANTHER" id="PTHR36509:SF2">
    <property type="entry name" value="BLL3101 PROTEIN"/>
    <property type="match status" value="1"/>
</dbReference>
<dbReference type="InterPro" id="IPR010679">
    <property type="entry name" value="DUF1254"/>
</dbReference>
<dbReference type="InterPro" id="IPR010621">
    <property type="entry name" value="DUF1214"/>
</dbReference>
<keyword evidence="4" id="KW-1185">Reference proteome</keyword>
<comment type="caution">
    <text evidence="3">The sequence shown here is derived from an EMBL/GenBank/DDBJ whole genome shotgun (WGS) entry which is preliminary data.</text>
</comment>
<evidence type="ECO:0000313" key="4">
    <source>
        <dbReference type="Proteomes" id="UP001154265"/>
    </source>
</evidence>
<dbReference type="Pfam" id="PF06863">
    <property type="entry name" value="DUF1254"/>
    <property type="match status" value="1"/>
</dbReference>
<dbReference type="Pfam" id="PF06742">
    <property type="entry name" value="DUF1214"/>
    <property type="match status" value="1"/>
</dbReference>
<sequence>MKRPLLLFFLAILGMILPNPVLSSASEKVTVDTYVRAETDTTLSAYVKQGAFGKFLHIRQPTPIDQQKVIRMNRDTIYSIGVFDLTEPVTIVMPDSKGRFQSMQVINQDHYTLAVYYGDGKTTFTFTKEDTGTRYLCILIRTFVDASDPADIRVANEIQDKIEVRQKTPGVFEVPDWNKDSLAKVRDAINILAGTRPTAKGMFGNKNEIDPISHLLGTAYGWGGNPDIDAVYVNVVPEKNDGKTPYVLTVSEAIPVDGFASITVYNAKGFMEKNDLDAYSVNNVTAKRNPDGSVTVHFGGDPDQPNYLPITPGWSYIVRMYQPKREVIDGSWEFPAAVPVQ</sequence>
<evidence type="ECO:0000259" key="1">
    <source>
        <dbReference type="Pfam" id="PF06742"/>
    </source>
</evidence>
<organism evidence="3 4">
    <name type="scientific">Candidatus Synechococcus calcipolaris G9</name>
    <dbReference type="NCBI Taxonomy" id="1497997"/>
    <lineage>
        <taxon>Bacteria</taxon>
        <taxon>Bacillati</taxon>
        <taxon>Cyanobacteriota</taxon>
        <taxon>Cyanophyceae</taxon>
        <taxon>Synechococcales</taxon>
        <taxon>Synechococcaceae</taxon>
        <taxon>Synechococcus</taxon>
    </lineage>
</organism>
<reference evidence="3" key="2">
    <citation type="submission" date="2022-01" db="EMBL/GenBank/DDBJ databases">
        <authorList>
            <person name="Zivanovic Y."/>
            <person name="Moreira D."/>
            <person name="Lopez-Garcia P."/>
        </authorList>
    </citation>
    <scope>NUCLEOTIDE SEQUENCE</scope>
    <source>
        <strain evidence="3">G9</strain>
    </source>
</reference>
<feature type="domain" description="DUF1214" evidence="1">
    <location>
        <begin position="239"/>
        <end position="324"/>
    </location>
</feature>
<gene>
    <name evidence="3" type="ORF">L3556_07770</name>
</gene>
<dbReference type="InterPro" id="IPR037050">
    <property type="entry name" value="DUF1254_sf"/>
</dbReference>
<dbReference type="PANTHER" id="PTHR36509">
    <property type="entry name" value="BLL3101 PROTEIN"/>
    <property type="match status" value="1"/>
</dbReference>
<feature type="domain" description="DUF1254" evidence="2">
    <location>
        <begin position="53"/>
        <end position="165"/>
    </location>
</feature>
<dbReference type="InterPro" id="IPR037049">
    <property type="entry name" value="DUF1214_C_sf"/>
</dbReference>
<dbReference type="RefSeq" id="WP_277866722.1">
    <property type="nucleotide sequence ID" value="NZ_JAKKUT010000002.1"/>
</dbReference>
<reference evidence="3" key="1">
    <citation type="journal article" date="2022" name="Genome Biol. Evol.">
        <title>A New Gene Family Diagnostic for Intracellular Biomineralization of Amorphous Ca Carbonates by Cyanobacteria.</title>
        <authorList>
            <person name="Benzerara K."/>
            <person name="Duprat E."/>
            <person name="Bitard-Feildel T."/>
            <person name="Caumes G."/>
            <person name="Cassier-Chauvat C."/>
            <person name="Chauvat F."/>
            <person name="Dezi M."/>
            <person name="Diop S.I."/>
            <person name="Gaschignard G."/>
            <person name="Gorgen S."/>
            <person name="Gugger M."/>
            <person name="Lopez-Garcia P."/>
            <person name="Millet M."/>
            <person name="Skouri-Panet F."/>
            <person name="Moreira D."/>
            <person name="Callebaut I."/>
        </authorList>
    </citation>
    <scope>NUCLEOTIDE SEQUENCE</scope>
    <source>
        <strain evidence="3">G9</strain>
    </source>
</reference>
<dbReference type="Gene3D" id="2.60.40.1610">
    <property type="entry name" value="Domain of unknown function DUF1254"/>
    <property type="match status" value="1"/>
</dbReference>
<dbReference type="Proteomes" id="UP001154265">
    <property type="component" value="Unassembled WGS sequence"/>
</dbReference>
<evidence type="ECO:0000259" key="2">
    <source>
        <dbReference type="Pfam" id="PF06863"/>
    </source>
</evidence>
<dbReference type="SUPFAM" id="SSF160935">
    <property type="entry name" value="VPA0735-like"/>
    <property type="match status" value="1"/>
</dbReference>
<accession>A0ABT6EYL0</accession>
<protein>
    <submittedName>
        <fullName evidence="3">DUF1214 domain-containing protein</fullName>
    </submittedName>
</protein>
<dbReference type="Gene3D" id="2.60.120.600">
    <property type="entry name" value="Domain of unknown function DUF1214, C-terminal domain"/>
    <property type="match status" value="1"/>
</dbReference>
<proteinExistence type="predicted"/>
<dbReference type="EMBL" id="JAKKUT010000002">
    <property type="protein sequence ID" value="MDG2990827.1"/>
    <property type="molecule type" value="Genomic_DNA"/>
</dbReference>
<evidence type="ECO:0000313" key="3">
    <source>
        <dbReference type="EMBL" id="MDG2990827.1"/>
    </source>
</evidence>